<dbReference type="EC" id="2.3.1.199" evidence="10"/>
<dbReference type="GO" id="GO:0005789">
    <property type="term" value="C:endoplasmic reticulum membrane"/>
    <property type="evidence" value="ECO:0007669"/>
    <property type="project" value="TreeGrafter"/>
</dbReference>
<keyword evidence="8 10" id="KW-0472">Membrane</keyword>
<dbReference type="GO" id="GO:0034625">
    <property type="term" value="P:fatty acid elongation, monounsaturated fatty acid"/>
    <property type="evidence" value="ECO:0007669"/>
    <property type="project" value="TreeGrafter"/>
</dbReference>
<reference evidence="11 12" key="1">
    <citation type="submission" date="2017-07" db="EMBL/GenBank/DDBJ databases">
        <authorList>
            <person name="Talla V."/>
            <person name="Backstrom N."/>
        </authorList>
    </citation>
    <scope>NUCLEOTIDE SEQUENCE [LARGE SCALE GENOMIC DNA]</scope>
</reference>
<dbReference type="GO" id="GO:0019367">
    <property type="term" value="P:fatty acid elongation, saturated fatty acid"/>
    <property type="evidence" value="ECO:0007669"/>
    <property type="project" value="TreeGrafter"/>
</dbReference>
<proteinExistence type="inferred from homology"/>
<dbReference type="PANTHER" id="PTHR11157:SF153">
    <property type="entry name" value="ELONGATION OF VERY LONG CHAIN FATTY ACIDS PROTEIN"/>
    <property type="match status" value="1"/>
</dbReference>
<feature type="transmembrane region" description="Helical" evidence="10">
    <location>
        <begin position="67"/>
        <end position="83"/>
    </location>
</feature>
<feature type="transmembrane region" description="Helical" evidence="10">
    <location>
        <begin position="147"/>
        <end position="165"/>
    </location>
</feature>
<evidence type="ECO:0000313" key="11">
    <source>
        <dbReference type="EMBL" id="VVC92323.1"/>
    </source>
</evidence>
<keyword evidence="3 10" id="KW-0808">Transferase</keyword>
<name>A0A5E4Q236_9NEOP</name>
<dbReference type="GO" id="GO:0034626">
    <property type="term" value="P:fatty acid elongation, polyunsaturated fatty acid"/>
    <property type="evidence" value="ECO:0007669"/>
    <property type="project" value="TreeGrafter"/>
</dbReference>
<sequence length="259" mass="30178">MALSNSSFAKTYNHLFVELADPRTNDWFMIRSPIPGLTILSLYLYFSLKWGPRFMADKKPLQLQKTLVVYNFIQVLVSIWIFYEGLDAGWLRKYSWKCQPVDFSDSPEAMRVARGVYIYFLAKMTELLDTIFFVVRKKDRQITFLHLYHHTVMPMISWGVTKYYPGGHGTLIGVINSFVHIIMYTYYMLAALGPKYQRYLFWKRHITTLQMAYGKPASKEPTTNGVTKDINANRVDIKKPNGYYANGHQNGLHTDKKVN</sequence>
<keyword evidence="12" id="KW-1185">Reference proteome</keyword>
<feature type="transmembrane region" description="Helical" evidence="10">
    <location>
        <begin position="116"/>
        <end position="135"/>
    </location>
</feature>
<evidence type="ECO:0000256" key="9">
    <source>
        <dbReference type="ARBA" id="ARBA00023160"/>
    </source>
</evidence>
<comment type="catalytic activity">
    <reaction evidence="10">
        <text>a very-long-chain acyl-CoA + malonyl-CoA + H(+) = a very-long-chain 3-oxoacyl-CoA + CO2 + CoA</text>
        <dbReference type="Rhea" id="RHEA:32727"/>
        <dbReference type="ChEBI" id="CHEBI:15378"/>
        <dbReference type="ChEBI" id="CHEBI:16526"/>
        <dbReference type="ChEBI" id="CHEBI:57287"/>
        <dbReference type="ChEBI" id="CHEBI:57384"/>
        <dbReference type="ChEBI" id="CHEBI:90725"/>
        <dbReference type="ChEBI" id="CHEBI:90736"/>
        <dbReference type="EC" id="2.3.1.199"/>
    </reaction>
</comment>
<organism evidence="11 12">
    <name type="scientific">Leptidea sinapis</name>
    <dbReference type="NCBI Taxonomy" id="189913"/>
    <lineage>
        <taxon>Eukaryota</taxon>
        <taxon>Metazoa</taxon>
        <taxon>Ecdysozoa</taxon>
        <taxon>Arthropoda</taxon>
        <taxon>Hexapoda</taxon>
        <taxon>Insecta</taxon>
        <taxon>Pterygota</taxon>
        <taxon>Neoptera</taxon>
        <taxon>Endopterygota</taxon>
        <taxon>Lepidoptera</taxon>
        <taxon>Glossata</taxon>
        <taxon>Ditrysia</taxon>
        <taxon>Papilionoidea</taxon>
        <taxon>Pieridae</taxon>
        <taxon>Dismorphiinae</taxon>
        <taxon>Leptidea</taxon>
    </lineage>
</organism>
<dbReference type="InterPro" id="IPR002076">
    <property type="entry name" value="ELO_fam"/>
</dbReference>
<evidence type="ECO:0000256" key="7">
    <source>
        <dbReference type="ARBA" id="ARBA00023098"/>
    </source>
</evidence>
<evidence type="ECO:0000256" key="5">
    <source>
        <dbReference type="ARBA" id="ARBA00022832"/>
    </source>
</evidence>
<accession>A0A5E4Q236</accession>
<evidence type="ECO:0000256" key="8">
    <source>
        <dbReference type="ARBA" id="ARBA00023136"/>
    </source>
</evidence>
<dbReference type="Pfam" id="PF01151">
    <property type="entry name" value="ELO"/>
    <property type="match status" value="1"/>
</dbReference>
<evidence type="ECO:0000256" key="10">
    <source>
        <dbReference type="RuleBase" id="RU361115"/>
    </source>
</evidence>
<feature type="transmembrane region" description="Helical" evidence="10">
    <location>
        <begin position="171"/>
        <end position="193"/>
    </location>
</feature>
<evidence type="ECO:0000256" key="4">
    <source>
        <dbReference type="ARBA" id="ARBA00022692"/>
    </source>
</evidence>
<keyword evidence="7 10" id="KW-0443">Lipid metabolism</keyword>
<feature type="transmembrane region" description="Helical" evidence="10">
    <location>
        <begin position="28"/>
        <end position="46"/>
    </location>
</feature>
<evidence type="ECO:0000313" key="12">
    <source>
        <dbReference type="Proteomes" id="UP000324832"/>
    </source>
</evidence>
<comment type="similarity">
    <text evidence="10">Belongs to the ELO family.</text>
</comment>
<dbReference type="PANTHER" id="PTHR11157">
    <property type="entry name" value="FATTY ACID ACYL TRANSFERASE-RELATED"/>
    <property type="match status" value="1"/>
</dbReference>
<dbReference type="GO" id="GO:0042761">
    <property type="term" value="P:very long-chain fatty acid biosynthetic process"/>
    <property type="evidence" value="ECO:0007669"/>
    <property type="project" value="TreeGrafter"/>
</dbReference>
<dbReference type="EMBL" id="FZQP02001271">
    <property type="protein sequence ID" value="VVC92323.1"/>
    <property type="molecule type" value="Genomic_DNA"/>
</dbReference>
<keyword evidence="6 10" id="KW-1133">Transmembrane helix</keyword>
<keyword evidence="2 10" id="KW-0444">Lipid biosynthesis</keyword>
<gene>
    <name evidence="11" type="ORF">LSINAPIS_LOCUS4801</name>
</gene>
<evidence type="ECO:0000256" key="6">
    <source>
        <dbReference type="ARBA" id="ARBA00022989"/>
    </source>
</evidence>
<dbReference type="Proteomes" id="UP000324832">
    <property type="component" value="Unassembled WGS sequence"/>
</dbReference>
<keyword evidence="4 10" id="KW-0812">Transmembrane</keyword>
<evidence type="ECO:0000256" key="3">
    <source>
        <dbReference type="ARBA" id="ARBA00022679"/>
    </source>
</evidence>
<evidence type="ECO:0000256" key="1">
    <source>
        <dbReference type="ARBA" id="ARBA00004141"/>
    </source>
</evidence>
<protein>
    <recommendedName>
        <fullName evidence="10">Elongation of very long chain fatty acids protein</fullName>
        <ecNumber evidence="10">2.3.1.199</ecNumber>
    </recommendedName>
    <alternativeName>
        <fullName evidence="10">Very-long-chain 3-oxoacyl-CoA synthase</fullName>
    </alternativeName>
</protein>
<dbReference type="AlphaFoldDB" id="A0A5E4Q236"/>
<keyword evidence="5 10" id="KW-0276">Fatty acid metabolism</keyword>
<evidence type="ECO:0000256" key="2">
    <source>
        <dbReference type="ARBA" id="ARBA00022516"/>
    </source>
</evidence>
<comment type="subcellular location">
    <subcellularLocation>
        <location evidence="1">Membrane</location>
        <topology evidence="1">Multi-pass membrane protein</topology>
    </subcellularLocation>
</comment>
<dbReference type="GO" id="GO:0009922">
    <property type="term" value="F:fatty acid elongase activity"/>
    <property type="evidence" value="ECO:0007669"/>
    <property type="project" value="UniProtKB-EC"/>
</dbReference>
<keyword evidence="9 10" id="KW-0275">Fatty acid biosynthesis</keyword>
<dbReference type="GO" id="GO:0030148">
    <property type="term" value="P:sphingolipid biosynthetic process"/>
    <property type="evidence" value="ECO:0007669"/>
    <property type="project" value="TreeGrafter"/>
</dbReference>